<evidence type="ECO:0000313" key="3">
    <source>
        <dbReference type="Proteomes" id="UP000294003"/>
    </source>
</evidence>
<name>A0ABY0GZC2_9PEZI</name>
<keyword evidence="3" id="KW-1185">Reference proteome</keyword>
<sequence>MVAELTNPEESSSGRAPRYGTLEFHVNTKAGMLWAYINHNLAQEKAFAEVTAELQILTVTGYYCYLNFLKAVNTFSSNFSVTQTAVVEEAMFDGKDPIKLPPVQMFVKRFRSHIKLRKAWGVTAEQISQEAFGVTLNGETPNQIGGASNRDNSRNNNGDDRHNHLTK</sequence>
<dbReference type="Proteomes" id="UP000294003">
    <property type="component" value="Unassembled WGS sequence"/>
</dbReference>
<accession>A0ABY0GZC2</accession>
<reference evidence="2 3" key="1">
    <citation type="submission" date="2018-06" db="EMBL/GenBank/DDBJ databases">
        <title>Complete Genomes of Monosporascus.</title>
        <authorList>
            <person name="Robinson A.J."/>
            <person name="Natvig D.O."/>
        </authorList>
    </citation>
    <scope>NUCLEOTIDE SEQUENCE [LARGE SCALE GENOMIC DNA]</scope>
    <source>
        <strain evidence="2 3">CBS 609.92</strain>
    </source>
</reference>
<protein>
    <submittedName>
        <fullName evidence="2">Uncharacterized protein</fullName>
    </submittedName>
</protein>
<dbReference type="EMBL" id="QJNS01000268">
    <property type="protein sequence ID" value="RYO80974.1"/>
    <property type="molecule type" value="Genomic_DNA"/>
</dbReference>
<evidence type="ECO:0000313" key="2">
    <source>
        <dbReference type="EMBL" id="RYO80974.1"/>
    </source>
</evidence>
<comment type="caution">
    <text evidence="2">The sequence shown here is derived from an EMBL/GenBank/DDBJ whole genome shotgun (WGS) entry which is preliminary data.</text>
</comment>
<evidence type="ECO:0000256" key="1">
    <source>
        <dbReference type="SAM" id="MobiDB-lite"/>
    </source>
</evidence>
<organism evidence="2 3">
    <name type="scientific">Monosporascus cannonballus</name>
    <dbReference type="NCBI Taxonomy" id="155416"/>
    <lineage>
        <taxon>Eukaryota</taxon>
        <taxon>Fungi</taxon>
        <taxon>Dikarya</taxon>
        <taxon>Ascomycota</taxon>
        <taxon>Pezizomycotina</taxon>
        <taxon>Sordariomycetes</taxon>
        <taxon>Xylariomycetidae</taxon>
        <taxon>Xylariales</taxon>
        <taxon>Xylariales incertae sedis</taxon>
        <taxon>Monosporascus</taxon>
    </lineage>
</organism>
<gene>
    <name evidence="2" type="ORF">DL762_007380</name>
</gene>
<proteinExistence type="predicted"/>
<feature type="region of interest" description="Disordered" evidence="1">
    <location>
        <begin position="138"/>
        <end position="167"/>
    </location>
</feature>
<feature type="compositionally biased region" description="Basic and acidic residues" evidence="1">
    <location>
        <begin position="151"/>
        <end position="167"/>
    </location>
</feature>